<proteinExistence type="predicted"/>
<dbReference type="STRING" id="1416801.SAMN05192553_11277"/>
<evidence type="ECO:0000313" key="5">
    <source>
        <dbReference type="Proteomes" id="UP000199403"/>
    </source>
</evidence>
<feature type="signal peptide" evidence="3">
    <location>
        <begin position="1"/>
        <end position="19"/>
    </location>
</feature>
<dbReference type="GO" id="GO:0016798">
    <property type="term" value="F:hydrolase activity, acting on glycosyl bonds"/>
    <property type="evidence" value="ECO:0007669"/>
    <property type="project" value="UniProtKB-KW"/>
</dbReference>
<dbReference type="InterPro" id="IPR013785">
    <property type="entry name" value="Aldolase_TIM"/>
</dbReference>
<dbReference type="EMBL" id="FNZH01000012">
    <property type="protein sequence ID" value="SEJ77755.1"/>
    <property type="molecule type" value="Genomic_DNA"/>
</dbReference>
<keyword evidence="3" id="KW-0732">Signal</keyword>
<dbReference type="AlphaFoldDB" id="A0A1H7BWL2"/>
<evidence type="ECO:0000256" key="1">
    <source>
        <dbReference type="ARBA" id="ARBA00022801"/>
    </source>
</evidence>
<dbReference type="Gene3D" id="3.20.20.70">
    <property type="entry name" value="Aldolase class I"/>
    <property type="match status" value="1"/>
</dbReference>
<evidence type="ECO:0000313" key="4">
    <source>
        <dbReference type="EMBL" id="SEJ77755.1"/>
    </source>
</evidence>
<keyword evidence="1" id="KW-0378">Hydrolase</keyword>
<sequence>MRKTIVFYAALSAAFQVHAQSVSISDSFASLENDVLKIDVDLNTGAYSGIDKLDGTVLFKDATFLLDRGLKTWAIPRQLIKAEEIHTSTGKQLRIWYMPEAGYDPVRFLDLELPNGAPNLILGWGVKNQFPYEIRVREADLLFQGELFDGKEIYHPKVLRGGAGAEPNFVEDTWEINALNSVMLTYTRASPNARKTLVVGGLRYREFYRKIAIGNAEPIGTDKSVKGKPENRPYLTVTVADPQGKRIPPNTEWKSTDNVYLDFTTVDPFESLERYGRQLALANDANPNVYNFPTLCGWMVSTQHLGEGKPINNSTGLVEQMELARKRGLNNFASLAVRLEPDYYCYHDQGDTQQGWWDDAHWAKYGSLLAPYESFSKFSAEINKKGGQVFTYFQGSMPSNDFAGAHPGWMLHDDISLLHVDHPHQKPLVRFDYTNSDFQAYLLKMWPRLRNDGVVGIKFDYPETAWAWHGGFDDNTYTTTSAYKKVFELCREGMGSDAYIHERIIGNSVHENVPRLDCTIGTVDLQRVWSDASHFEPEMASRIGLRWYKQGVAMRYYPDGKSFYTNGQPLSKKNRRTFLTLIGLLSGRIELGTSIGSMTDEMFSDLTRVYPVLPNGQAFRPVDFLLGKIHPEVYVYDVSSEWKQVLLVNNGNSPKTIAVPLSGDQISTGSLGFDPNKRYLVYDFWNEKPLGIYPGDATLRLTLDESEALVYAVKELKEQPQIIGTNRHVMCGMFELANESWNGQEKSHAFTADLVPGEPMKVAIHLPEALDLNVANIVSDTAQSTFQVTGNYLFISLLTTNSNQRTAVQVTFK</sequence>
<dbReference type="InterPro" id="IPR017853">
    <property type="entry name" value="GH"/>
</dbReference>
<dbReference type="RefSeq" id="WP_092178696.1">
    <property type="nucleotide sequence ID" value="NZ_FNZH01000012.1"/>
</dbReference>
<reference evidence="5" key="1">
    <citation type="submission" date="2016-10" db="EMBL/GenBank/DDBJ databases">
        <authorList>
            <person name="Varghese N."/>
            <person name="Submissions S."/>
        </authorList>
    </citation>
    <scope>NUCLEOTIDE SEQUENCE [LARGE SCALE GENOMIC DNA]</scope>
    <source>
        <strain evidence="5">IBRC-M 10761</strain>
    </source>
</reference>
<dbReference type="OrthoDB" id="9758822at2"/>
<evidence type="ECO:0000256" key="2">
    <source>
        <dbReference type="ARBA" id="ARBA00023295"/>
    </source>
</evidence>
<accession>A0A1H7BWL2</accession>
<keyword evidence="5" id="KW-1185">Reference proteome</keyword>
<keyword evidence="2" id="KW-0326">Glycosidase</keyword>
<protein>
    <submittedName>
        <fullName evidence="4">Uncharacterized protein</fullName>
    </submittedName>
</protein>
<dbReference type="InterPro" id="IPR013780">
    <property type="entry name" value="Glyco_hydro_b"/>
</dbReference>
<evidence type="ECO:0000256" key="3">
    <source>
        <dbReference type="SAM" id="SignalP"/>
    </source>
</evidence>
<feature type="chain" id="PRO_5011622522" evidence="3">
    <location>
        <begin position="20"/>
        <end position="813"/>
    </location>
</feature>
<dbReference type="SUPFAM" id="SSF51445">
    <property type="entry name" value="(Trans)glycosidases"/>
    <property type="match status" value="1"/>
</dbReference>
<dbReference type="Gene3D" id="2.60.40.1180">
    <property type="entry name" value="Golgi alpha-mannosidase II"/>
    <property type="match status" value="1"/>
</dbReference>
<name>A0A1H7BWL2_9BACT</name>
<dbReference type="Proteomes" id="UP000199403">
    <property type="component" value="Unassembled WGS sequence"/>
</dbReference>
<organism evidence="4 5">
    <name type="scientific">Cyclobacterium xiamenense</name>
    <dbReference type="NCBI Taxonomy" id="1297121"/>
    <lineage>
        <taxon>Bacteria</taxon>
        <taxon>Pseudomonadati</taxon>
        <taxon>Bacteroidota</taxon>
        <taxon>Cytophagia</taxon>
        <taxon>Cytophagales</taxon>
        <taxon>Cyclobacteriaceae</taxon>
        <taxon>Cyclobacterium</taxon>
    </lineage>
</organism>
<gene>
    <name evidence="4" type="ORF">SAMN05192553_11277</name>
</gene>